<proteinExistence type="predicted"/>
<name>A0A443IEH2_9GAMM</name>
<dbReference type="Proteomes" id="UP000288794">
    <property type="component" value="Unassembled WGS sequence"/>
</dbReference>
<evidence type="ECO:0000313" key="1">
    <source>
        <dbReference type="EMBL" id="RWR02456.1"/>
    </source>
</evidence>
<keyword evidence="2" id="KW-1185">Reference proteome</keyword>
<reference evidence="1 2" key="1">
    <citation type="submission" date="2014-04" db="EMBL/GenBank/DDBJ databases">
        <title>Draft genome sequence of Pantoea beijingensis strain LMG 27579, an emerging pathogen to Pleurotus eryngii with potential industrial application.</title>
        <authorList>
            <person name="Xu F."/>
            <person name="Liu Y."/>
            <person name="Wang S."/>
            <person name="Yin Y."/>
            <person name="Ma Y."/>
            <person name="Zhao S."/>
            <person name="Rong C."/>
        </authorList>
    </citation>
    <scope>NUCLEOTIDE SEQUENCE [LARGE SCALE GENOMIC DNA]</scope>
    <source>
        <strain evidence="1 2">LMG 27579</strain>
    </source>
</reference>
<accession>A0A443IEH2</accession>
<comment type="caution">
    <text evidence="1">The sequence shown here is derived from an EMBL/GenBank/DDBJ whole genome shotgun (WGS) entry which is preliminary data.</text>
</comment>
<protein>
    <submittedName>
        <fullName evidence="1">Uncharacterized protein</fullName>
    </submittedName>
</protein>
<dbReference type="EMBL" id="JMEE01000023">
    <property type="protein sequence ID" value="RWR02456.1"/>
    <property type="molecule type" value="Genomic_DNA"/>
</dbReference>
<evidence type="ECO:0000313" key="2">
    <source>
        <dbReference type="Proteomes" id="UP000288794"/>
    </source>
</evidence>
<gene>
    <name evidence="1" type="ORF">ED28_08725</name>
</gene>
<organism evidence="1 2">
    <name type="scientific">[Pantoea] beijingensis</name>
    <dbReference type="NCBI Taxonomy" id="1324864"/>
    <lineage>
        <taxon>Bacteria</taxon>
        <taxon>Pseudomonadati</taxon>
        <taxon>Pseudomonadota</taxon>
        <taxon>Gammaproteobacteria</taxon>
        <taxon>Enterobacterales</taxon>
        <taxon>Erwiniaceae</taxon>
        <taxon>Erwinia</taxon>
    </lineage>
</organism>
<dbReference type="AlphaFoldDB" id="A0A443IEH2"/>
<sequence>MSLLTFNIPVSDKSVRNRFECCFAAALKGEAKDEPITQPTQRQLQIRRIEHFYRFISRYPQVASSRIEVAMSQTPAPE</sequence>